<dbReference type="PANTHER" id="PTHR11361">
    <property type="entry name" value="DNA MISMATCH REPAIR PROTEIN MUTS FAMILY MEMBER"/>
    <property type="match status" value="1"/>
</dbReference>
<dbReference type="PROSITE" id="PS51257">
    <property type="entry name" value="PROKAR_LIPOPROTEIN"/>
    <property type="match status" value="1"/>
</dbReference>
<gene>
    <name evidence="1" type="ORF">HanXRQr2_Chr04g0181351</name>
</gene>
<dbReference type="GO" id="GO:0005524">
    <property type="term" value="F:ATP binding"/>
    <property type="evidence" value="ECO:0007669"/>
    <property type="project" value="InterPro"/>
</dbReference>
<dbReference type="Gramene" id="mRNA:HanXRQr2_Chr04g0181351">
    <property type="protein sequence ID" value="mRNA:HanXRQr2_Chr04g0181351"/>
    <property type="gene ID" value="HanXRQr2_Chr04g0181351"/>
</dbReference>
<sequence>MRFGLKLLRIHVWSKFVHFQSFSPSWTSCLVLLTWLLAAPPRKRDPISHHGYVRYYIGRSRHPCVEAQDWVNFIPNDCKLVRGKSWFQIITGPNMGGKSTFIRQVEEDRIWRWQDGRVENRMSRSVEEIFNDL</sequence>
<dbReference type="Proteomes" id="UP000215914">
    <property type="component" value="Unassembled WGS sequence"/>
</dbReference>
<comment type="caution">
    <text evidence="1">The sequence shown here is derived from an EMBL/GenBank/DDBJ whole genome shotgun (WGS) entry which is preliminary data.</text>
</comment>
<evidence type="ECO:0000313" key="1">
    <source>
        <dbReference type="EMBL" id="KAF5811437.1"/>
    </source>
</evidence>
<dbReference type="Gene3D" id="3.40.50.300">
    <property type="entry name" value="P-loop containing nucleotide triphosphate hydrolases"/>
    <property type="match status" value="1"/>
</dbReference>
<dbReference type="OrthoDB" id="1738008at2759"/>
<dbReference type="InterPro" id="IPR027417">
    <property type="entry name" value="P-loop_NTPase"/>
</dbReference>
<dbReference type="AlphaFoldDB" id="A0A9K3JA78"/>
<name>A0A9K3JA78_HELAN</name>
<dbReference type="GO" id="GO:0140664">
    <property type="term" value="F:ATP-dependent DNA damage sensor activity"/>
    <property type="evidence" value="ECO:0007669"/>
    <property type="project" value="InterPro"/>
</dbReference>
<proteinExistence type="predicted"/>
<keyword evidence="2" id="KW-1185">Reference proteome</keyword>
<dbReference type="GO" id="GO:0006298">
    <property type="term" value="P:mismatch repair"/>
    <property type="evidence" value="ECO:0007669"/>
    <property type="project" value="InterPro"/>
</dbReference>
<reference evidence="1" key="1">
    <citation type="journal article" date="2017" name="Nature">
        <title>The sunflower genome provides insights into oil metabolism, flowering and Asterid evolution.</title>
        <authorList>
            <person name="Badouin H."/>
            <person name="Gouzy J."/>
            <person name="Grassa C.J."/>
            <person name="Murat F."/>
            <person name="Staton S.E."/>
            <person name="Cottret L."/>
            <person name="Lelandais-Briere C."/>
            <person name="Owens G.L."/>
            <person name="Carrere S."/>
            <person name="Mayjonade B."/>
            <person name="Legrand L."/>
            <person name="Gill N."/>
            <person name="Kane N.C."/>
            <person name="Bowers J.E."/>
            <person name="Hubner S."/>
            <person name="Bellec A."/>
            <person name="Berard A."/>
            <person name="Berges H."/>
            <person name="Blanchet N."/>
            <person name="Boniface M.C."/>
            <person name="Brunel D."/>
            <person name="Catrice O."/>
            <person name="Chaidir N."/>
            <person name="Claudel C."/>
            <person name="Donnadieu C."/>
            <person name="Faraut T."/>
            <person name="Fievet G."/>
            <person name="Helmstetter N."/>
            <person name="King M."/>
            <person name="Knapp S.J."/>
            <person name="Lai Z."/>
            <person name="Le Paslier M.C."/>
            <person name="Lippi Y."/>
            <person name="Lorenzon L."/>
            <person name="Mandel J.R."/>
            <person name="Marage G."/>
            <person name="Marchand G."/>
            <person name="Marquand E."/>
            <person name="Bret-Mestries E."/>
            <person name="Morien E."/>
            <person name="Nambeesan S."/>
            <person name="Nguyen T."/>
            <person name="Pegot-Espagnet P."/>
            <person name="Pouilly N."/>
            <person name="Raftis F."/>
            <person name="Sallet E."/>
            <person name="Schiex T."/>
            <person name="Thomas J."/>
            <person name="Vandecasteele C."/>
            <person name="Vares D."/>
            <person name="Vear F."/>
            <person name="Vautrin S."/>
            <person name="Crespi M."/>
            <person name="Mangin B."/>
            <person name="Burke J.M."/>
            <person name="Salse J."/>
            <person name="Munos S."/>
            <person name="Vincourt P."/>
            <person name="Rieseberg L.H."/>
            <person name="Langlade N.B."/>
        </authorList>
    </citation>
    <scope>NUCLEOTIDE SEQUENCE</scope>
    <source>
        <tissue evidence="1">Leaves</tissue>
    </source>
</reference>
<organism evidence="1 2">
    <name type="scientific">Helianthus annuus</name>
    <name type="common">Common sunflower</name>
    <dbReference type="NCBI Taxonomy" id="4232"/>
    <lineage>
        <taxon>Eukaryota</taxon>
        <taxon>Viridiplantae</taxon>
        <taxon>Streptophyta</taxon>
        <taxon>Embryophyta</taxon>
        <taxon>Tracheophyta</taxon>
        <taxon>Spermatophyta</taxon>
        <taxon>Magnoliopsida</taxon>
        <taxon>eudicotyledons</taxon>
        <taxon>Gunneridae</taxon>
        <taxon>Pentapetalae</taxon>
        <taxon>asterids</taxon>
        <taxon>campanulids</taxon>
        <taxon>Asterales</taxon>
        <taxon>Asteraceae</taxon>
        <taxon>Asteroideae</taxon>
        <taxon>Heliantheae alliance</taxon>
        <taxon>Heliantheae</taxon>
        <taxon>Helianthus</taxon>
    </lineage>
</organism>
<dbReference type="SUPFAM" id="SSF52540">
    <property type="entry name" value="P-loop containing nucleoside triphosphate hydrolases"/>
    <property type="match status" value="1"/>
</dbReference>
<dbReference type="GO" id="GO:0030983">
    <property type="term" value="F:mismatched DNA binding"/>
    <property type="evidence" value="ECO:0007669"/>
    <property type="project" value="InterPro"/>
</dbReference>
<evidence type="ECO:0000313" key="2">
    <source>
        <dbReference type="Proteomes" id="UP000215914"/>
    </source>
</evidence>
<accession>A0A9K3JA78</accession>
<protein>
    <submittedName>
        <fullName evidence="1">DNA mismatch repair protein Msh2</fullName>
    </submittedName>
</protein>
<dbReference type="EMBL" id="MNCJ02000319">
    <property type="protein sequence ID" value="KAF5811437.1"/>
    <property type="molecule type" value="Genomic_DNA"/>
</dbReference>
<reference evidence="1" key="2">
    <citation type="submission" date="2020-06" db="EMBL/GenBank/DDBJ databases">
        <title>Helianthus annuus Genome sequencing and assembly Release 2.</title>
        <authorList>
            <person name="Gouzy J."/>
            <person name="Langlade N."/>
            <person name="Munos S."/>
        </authorList>
    </citation>
    <scope>NUCLEOTIDE SEQUENCE</scope>
    <source>
        <tissue evidence="1">Leaves</tissue>
    </source>
</reference>
<dbReference type="InterPro" id="IPR045076">
    <property type="entry name" value="MutS"/>
</dbReference>
<dbReference type="PANTHER" id="PTHR11361:SF35">
    <property type="entry name" value="DNA MISMATCH REPAIR PROTEIN MSH2"/>
    <property type="match status" value="1"/>
</dbReference>